<dbReference type="EMBL" id="JACOQH010000002">
    <property type="protein sequence ID" value="MBC5753024.1"/>
    <property type="molecule type" value="Genomic_DNA"/>
</dbReference>
<evidence type="ECO:0000313" key="1">
    <source>
        <dbReference type="EMBL" id="MBC5753024.1"/>
    </source>
</evidence>
<protein>
    <submittedName>
        <fullName evidence="1">Uncharacterized protein</fullName>
    </submittedName>
</protein>
<accession>A0ABR7I7Y4</accession>
<comment type="caution">
    <text evidence="1">The sequence shown here is derived from an EMBL/GenBank/DDBJ whole genome shotgun (WGS) entry which is preliminary data.</text>
</comment>
<dbReference type="Proteomes" id="UP000621540">
    <property type="component" value="Unassembled WGS sequence"/>
</dbReference>
<keyword evidence="2" id="KW-1185">Reference proteome</keyword>
<reference evidence="1 2" key="1">
    <citation type="submission" date="2020-08" db="EMBL/GenBank/DDBJ databases">
        <title>Genome public.</title>
        <authorList>
            <person name="Liu C."/>
            <person name="Sun Q."/>
        </authorList>
    </citation>
    <scope>NUCLEOTIDE SEQUENCE [LARGE SCALE GENOMIC DNA]</scope>
    <source>
        <strain evidence="1 2">BX0805</strain>
    </source>
</reference>
<gene>
    <name evidence="1" type="ORF">H8Z76_03115</name>
</gene>
<dbReference type="RefSeq" id="WP_186981656.1">
    <property type="nucleotide sequence ID" value="NZ_JACOQH010000002.1"/>
</dbReference>
<sequence>MGFINSQGENISFECSELIEELKEDIAEFGGDKIVAVWCKESADVTLYTNYDFIEKEEPIGASELHHDEYIQEMTMTALLTLLEKQNEII</sequence>
<evidence type="ECO:0000313" key="2">
    <source>
        <dbReference type="Proteomes" id="UP000621540"/>
    </source>
</evidence>
<name>A0ABR7I7Y4_9FIRM</name>
<organism evidence="1 2">
    <name type="scientific">Roseburia yibonii</name>
    <dbReference type="NCBI Taxonomy" id="2763063"/>
    <lineage>
        <taxon>Bacteria</taxon>
        <taxon>Bacillati</taxon>
        <taxon>Bacillota</taxon>
        <taxon>Clostridia</taxon>
        <taxon>Lachnospirales</taxon>
        <taxon>Lachnospiraceae</taxon>
        <taxon>Roseburia</taxon>
    </lineage>
</organism>
<proteinExistence type="predicted"/>